<dbReference type="PROSITE" id="PS51257">
    <property type="entry name" value="PROKAR_LIPOPROTEIN"/>
    <property type="match status" value="1"/>
</dbReference>
<evidence type="ECO:0000256" key="2">
    <source>
        <dbReference type="ARBA" id="ARBA00009726"/>
    </source>
</evidence>
<evidence type="ECO:0000256" key="8">
    <source>
        <dbReference type="ARBA" id="ARBA00022840"/>
    </source>
</evidence>
<dbReference type="Pfam" id="PF00005">
    <property type="entry name" value="ABC_tran"/>
    <property type="match status" value="2"/>
</dbReference>
<protein>
    <recommendedName>
        <fullName evidence="3">ABC-type xenobiotic transporter</fullName>
        <ecNumber evidence="3">7.6.2.2</ecNumber>
    </recommendedName>
</protein>
<evidence type="ECO:0000256" key="5">
    <source>
        <dbReference type="ARBA" id="ARBA00022692"/>
    </source>
</evidence>
<dbReference type="EC" id="7.6.2.2" evidence="3"/>
<feature type="region of interest" description="Disordered" evidence="13">
    <location>
        <begin position="881"/>
        <end position="929"/>
    </location>
</feature>
<accession>A0A5B7BJZ7</accession>
<keyword evidence="11 14" id="KW-0472">Membrane</keyword>
<feature type="domain" description="ABC transporter" evidence="15">
    <location>
        <begin position="1273"/>
        <end position="1507"/>
    </location>
</feature>
<keyword evidence="8" id="KW-0067">ATP-binding</keyword>
<dbReference type="SUPFAM" id="SSF90123">
    <property type="entry name" value="ABC transporter transmembrane region"/>
    <property type="match status" value="2"/>
</dbReference>
<evidence type="ECO:0000313" key="17">
    <source>
        <dbReference type="EMBL" id="MPA68141.1"/>
    </source>
</evidence>
<dbReference type="FunFam" id="3.40.50.300:FF:000169">
    <property type="entry name" value="ABC transporter C family member 3"/>
    <property type="match status" value="1"/>
</dbReference>
<feature type="transmembrane region" description="Helical" evidence="14">
    <location>
        <begin position="453"/>
        <end position="470"/>
    </location>
</feature>
<dbReference type="SMART" id="SM00382">
    <property type="entry name" value="AAA"/>
    <property type="match status" value="2"/>
</dbReference>
<dbReference type="Pfam" id="PF00664">
    <property type="entry name" value="ABC_membrane"/>
    <property type="match status" value="2"/>
</dbReference>
<evidence type="ECO:0000259" key="16">
    <source>
        <dbReference type="PROSITE" id="PS50929"/>
    </source>
</evidence>
<dbReference type="PANTHER" id="PTHR24223:SF362">
    <property type="entry name" value="ABC TRANSPORTER C FAMILY MEMBER 4"/>
    <property type="match status" value="1"/>
</dbReference>
<dbReference type="Gene3D" id="1.20.1560.10">
    <property type="entry name" value="ABC transporter type 1, transmembrane domain"/>
    <property type="match status" value="2"/>
</dbReference>
<evidence type="ECO:0000259" key="15">
    <source>
        <dbReference type="PROSITE" id="PS50893"/>
    </source>
</evidence>
<evidence type="ECO:0000256" key="1">
    <source>
        <dbReference type="ARBA" id="ARBA00004141"/>
    </source>
</evidence>
<dbReference type="InterPro" id="IPR044726">
    <property type="entry name" value="ABCC_6TM_D2"/>
</dbReference>
<evidence type="ECO:0000256" key="4">
    <source>
        <dbReference type="ARBA" id="ARBA00022448"/>
    </source>
</evidence>
<feature type="transmembrane region" description="Helical" evidence="14">
    <location>
        <begin position="1064"/>
        <end position="1084"/>
    </location>
</feature>
<evidence type="ECO:0000256" key="6">
    <source>
        <dbReference type="ARBA" id="ARBA00022737"/>
    </source>
</evidence>
<feature type="transmembrane region" description="Helical" evidence="14">
    <location>
        <begin position="140"/>
        <end position="158"/>
    </location>
</feature>
<dbReference type="GO" id="GO:0005524">
    <property type="term" value="F:ATP binding"/>
    <property type="evidence" value="ECO:0007669"/>
    <property type="project" value="UniProtKB-KW"/>
</dbReference>
<evidence type="ECO:0000256" key="11">
    <source>
        <dbReference type="ARBA" id="ARBA00023136"/>
    </source>
</evidence>
<dbReference type="InterPro" id="IPR017871">
    <property type="entry name" value="ABC_transporter-like_CS"/>
</dbReference>
<feature type="transmembrane region" description="Helical" evidence="14">
    <location>
        <begin position="335"/>
        <end position="356"/>
    </location>
</feature>
<comment type="catalytic activity">
    <reaction evidence="12">
        <text>ATP + H2O + xenobioticSide 1 = ADP + phosphate + xenobioticSide 2.</text>
        <dbReference type="EC" id="7.6.2.2"/>
    </reaction>
</comment>
<keyword evidence="7" id="KW-0547">Nucleotide-binding</keyword>
<dbReference type="Gene3D" id="3.40.50.300">
    <property type="entry name" value="P-loop containing nucleotide triphosphate hydrolases"/>
    <property type="match status" value="2"/>
</dbReference>
<comment type="similarity">
    <text evidence="2">Belongs to the ABC transporter superfamily. ABCC family. Conjugate transporter (TC 3.A.1.208) subfamily.</text>
</comment>
<sequence length="1515" mass="170383">MKFVNNNNMSSASWITTVSCSSSVIQSSEDTSVSPIFQWLRFVFLSPCPQRALLSSIDILFLLALLVFSIQKLYSRFNSNGQPNSGITKPLIRNNRALLRNTLWFKLSLAVTVLLAFSYTVLCILAFGRSAQLPWKLVDGLFWLVQAMTHVVITILIVHEKRFEAVTHPLALRIYWVANFIIVSLFTTSGIIRLISVEEANPDLRLDDIVSLITFPLSIVILIVAIRGSTGIIVTRESDSVMDVETKLYEPLLNKSNVSGFASASIISRTFWIWMNPLLSKGYKSPLTIDDVPTLSPQHRAERMSELFELNWPKPHENSKHPVRTTLFRCFWKDIALTAFLAIVRLCVMYVGPILIQDFVDFTSGKRSSPYEGYYLVLTLLIAKFVEVLTSHQFNFNSQRLGMLIRSTLITSLYKKGLRLSCSARQDHGVGQIVNYMAVDAQQLSDMMLQLHAIWLMPLQVSVALVLLYINLGASVITALVGLLTVFVFVGMGTRRNNRFQHNVMKNRDLRMKATNEMLNYMRVIKFQAWEEHFSKRIQSFRESEFGWLSKFLYSLAGNVIVLWSTPLFISAITFGTAILLGVPLDAGTVFTTTTLFKILQEPIRTFPQSLISISQAMISLGRLDRYMTSKELVDGSVEREEGCGGRIAVEVKDGVFSWDDEGGEQALKNLNLEIKKGELAAIVGTVGSGKSSLLASILGEMHKISGKVRVCGTTAYVAQTSWIQNGTIQENILFGLPMNTDSYREVIRVCCLEKDLEMMEYGDQTEIGERGINLSGGQKQRIQLARAVYQDCDIYLLDDIFSAVDAHTGSEIFKECTRGALKDKTILLVTHQVDFLHNVDHILVMRDGMIVQSGKYNDLLESGMDFKALVTAHETSMELVEVETTTPSENSLRLPKSSQPSSNHGEANGEEKSLEQSESGRGTSKLIKEEERETGKVSLHVYKLYCTEAFGWSGVVMVLLISLLWQSSLMASDYWLAYETSEERAMSFNPSLFIRIYAIIAAVSFVLILIRMLFVTFLGLKTAQIFFSQILHSILHAPMSFFDTTPSGRILSRASTDQTNIDLFLPFFMNFTIAMYITVLGIIIITCQYAWPTVFLLIPLGWLNLWYRGYYLATSRELTRLDSITKAPVIHHFSESISGVMTVRCFRKQEQFCQENVNRVNANLRMDFHNNGSNEWLGFRLELIGSCILCISTMFMIFLPSSIIKPENVGLSLSYGLSLNGVLFWAIYMSCFVENRMVSVERVKQFTNIPSEAEWEKKGCLPSRSWPTHGNVELKDLQVRYRPNTPLVLKGLTLNIRGGEKIGVVGRTGSGKSTLIQVFFRLVEPSGGRIIIDGIDICMLGLHDLRSRFGIIPQEPVLFEGTVRSNIDPIGLYSDEEIWKSLERCQLKEVVAAKPGKLDSSVVDNGDNWSVGQRQLLCLGRVMLKHSRLLFMDEATASVDSQTDAVVQKIIREDFATCTIISIAHRIPTVMDCDRVLVIDAGWAKEFDKPSRLLERPSLFGALVQEYANRSSGI</sequence>
<dbReference type="InterPro" id="IPR036640">
    <property type="entry name" value="ABC1_TM_sf"/>
</dbReference>
<gene>
    <name evidence="17" type="ORF">Din_037582</name>
</gene>
<reference evidence="17" key="1">
    <citation type="submission" date="2019-08" db="EMBL/GenBank/DDBJ databases">
        <title>Reference gene set and small RNA set construction with multiple tissues from Davidia involucrata Baill.</title>
        <authorList>
            <person name="Yang H."/>
            <person name="Zhou C."/>
            <person name="Li G."/>
            <person name="Wang J."/>
            <person name="Gao P."/>
            <person name="Wang M."/>
            <person name="Wang R."/>
            <person name="Zhao Y."/>
        </authorList>
    </citation>
    <scope>NUCLEOTIDE SEQUENCE</scope>
    <source>
        <tissue evidence="17">Mixed with DoveR01_LX</tissue>
    </source>
</reference>
<feature type="transmembrane region" description="Helical" evidence="14">
    <location>
        <begin position="1216"/>
        <end position="1234"/>
    </location>
</feature>
<dbReference type="CDD" id="cd03244">
    <property type="entry name" value="ABCC_MRP_domain2"/>
    <property type="match status" value="1"/>
</dbReference>
<evidence type="ECO:0000256" key="10">
    <source>
        <dbReference type="ARBA" id="ARBA00022989"/>
    </source>
</evidence>
<name>A0A5B7BJZ7_DAVIN</name>
<dbReference type="PROSITE" id="PS50929">
    <property type="entry name" value="ABC_TM1F"/>
    <property type="match status" value="2"/>
</dbReference>
<dbReference type="InterPro" id="IPR003593">
    <property type="entry name" value="AAA+_ATPase"/>
</dbReference>
<feature type="transmembrane region" description="Helical" evidence="14">
    <location>
        <begin position="209"/>
        <end position="226"/>
    </location>
</feature>
<feature type="transmembrane region" description="Helical" evidence="14">
    <location>
        <begin position="1090"/>
        <end position="1108"/>
    </location>
</feature>
<keyword evidence="6" id="KW-0677">Repeat</keyword>
<feature type="transmembrane region" description="Helical" evidence="14">
    <location>
        <begin position="51"/>
        <end position="70"/>
    </location>
</feature>
<feature type="transmembrane region" description="Helical" evidence="14">
    <location>
        <begin position="476"/>
        <end position="494"/>
    </location>
</feature>
<evidence type="ECO:0000256" key="14">
    <source>
        <dbReference type="SAM" id="Phobius"/>
    </source>
</evidence>
<feature type="transmembrane region" description="Helical" evidence="14">
    <location>
        <begin position="552"/>
        <end position="581"/>
    </location>
</feature>
<organism evidence="17">
    <name type="scientific">Davidia involucrata</name>
    <name type="common">Dove tree</name>
    <dbReference type="NCBI Taxonomy" id="16924"/>
    <lineage>
        <taxon>Eukaryota</taxon>
        <taxon>Viridiplantae</taxon>
        <taxon>Streptophyta</taxon>
        <taxon>Embryophyta</taxon>
        <taxon>Tracheophyta</taxon>
        <taxon>Spermatophyta</taxon>
        <taxon>Magnoliopsida</taxon>
        <taxon>eudicotyledons</taxon>
        <taxon>Gunneridae</taxon>
        <taxon>Pentapetalae</taxon>
        <taxon>asterids</taxon>
        <taxon>Cornales</taxon>
        <taxon>Nyssaceae</taxon>
        <taxon>Davidia</taxon>
    </lineage>
</organism>
<dbReference type="PANTHER" id="PTHR24223">
    <property type="entry name" value="ATP-BINDING CASSETTE SUB-FAMILY C"/>
    <property type="match status" value="1"/>
</dbReference>
<dbReference type="GO" id="GO:0016020">
    <property type="term" value="C:membrane"/>
    <property type="evidence" value="ECO:0007669"/>
    <property type="project" value="UniProtKB-SubCell"/>
</dbReference>
<feature type="transmembrane region" description="Helical" evidence="14">
    <location>
        <begin position="103"/>
        <end position="128"/>
    </location>
</feature>
<dbReference type="InterPro" id="IPR044746">
    <property type="entry name" value="ABCC_6TM_D1"/>
</dbReference>
<evidence type="ECO:0000256" key="13">
    <source>
        <dbReference type="SAM" id="MobiDB-lite"/>
    </source>
</evidence>
<dbReference type="InterPro" id="IPR003439">
    <property type="entry name" value="ABC_transporter-like_ATP-bd"/>
</dbReference>
<keyword evidence="5 14" id="KW-0812">Transmembrane</keyword>
<feature type="transmembrane region" description="Helical" evidence="14">
    <location>
        <begin position="993"/>
        <end position="1018"/>
    </location>
</feature>
<dbReference type="GO" id="GO:0008559">
    <property type="term" value="F:ABC-type xenobiotic transporter activity"/>
    <property type="evidence" value="ECO:0007669"/>
    <property type="project" value="UniProtKB-EC"/>
</dbReference>
<keyword evidence="10 14" id="KW-1133">Transmembrane helix</keyword>
<keyword evidence="9" id="KW-1278">Translocase</keyword>
<dbReference type="GO" id="GO:0016887">
    <property type="term" value="F:ATP hydrolysis activity"/>
    <property type="evidence" value="ECO:0007669"/>
    <property type="project" value="InterPro"/>
</dbReference>
<evidence type="ECO:0000256" key="7">
    <source>
        <dbReference type="ARBA" id="ARBA00022741"/>
    </source>
</evidence>
<dbReference type="CDD" id="cd18580">
    <property type="entry name" value="ABC_6TM_ABCC_D2"/>
    <property type="match status" value="1"/>
</dbReference>
<dbReference type="InterPro" id="IPR027417">
    <property type="entry name" value="P-loop_NTPase"/>
</dbReference>
<evidence type="ECO:0000256" key="3">
    <source>
        <dbReference type="ARBA" id="ARBA00012191"/>
    </source>
</evidence>
<comment type="subcellular location">
    <subcellularLocation>
        <location evidence="1">Membrane</location>
        <topology evidence="1">Multi-pass membrane protein</topology>
    </subcellularLocation>
</comment>
<feature type="domain" description="ABC transmembrane type-1" evidence="16">
    <location>
        <begin position="336"/>
        <end position="616"/>
    </location>
</feature>
<feature type="domain" description="ABC transporter" evidence="15">
    <location>
        <begin position="650"/>
        <end position="873"/>
    </location>
</feature>
<dbReference type="InterPro" id="IPR011527">
    <property type="entry name" value="ABC1_TM_dom"/>
</dbReference>
<dbReference type="FunFam" id="1.20.1560.10:FF:000003">
    <property type="entry name" value="ABC transporter C family member 10"/>
    <property type="match status" value="1"/>
</dbReference>
<feature type="transmembrane region" description="Helical" evidence="14">
    <location>
        <begin position="1184"/>
        <end position="1204"/>
    </location>
</feature>
<feature type="transmembrane region" description="Helical" evidence="14">
    <location>
        <begin position="170"/>
        <end position="197"/>
    </location>
</feature>
<dbReference type="EMBL" id="GHES01037582">
    <property type="protein sequence ID" value="MPA68141.1"/>
    <property type="molecule type" value="Transcribed_RNA"/>
</dbReference>
<dbReference type="PROSITE" id="PS50893">
    <property type="entry name" value="ABC_TRANSPORTER_2"/>
    <property type="match status" value="2"/>
</dbReference>
<feature type="compositionally biased region" description="Polar residues" evidence="13">
    <location>
        <begin position="884"/>
        <end position="906"/>
    </location>
</feature>
<dbReference type="PROSITE" id="PS00211">
    <property type="entry name" value="ABC_TRANSPORTER_1"/>
    <property type="match status" value="1"/>
</dbReference>
<evidence type="ECO:0000256" key="12">
    <source>
        <dbReference type="ARBA" id="ARBA00034018"/>
    </source>
</evidence>
<dbReference type="FunFam" id="3.40.50.300:FF:001048">
    <property type="entry name" value="ABC transporter C family member 4"/>
    <property type="match status" value="1"/>
</dbReference>
<dbReference type="CDD" id="cd18579">
    <property type="entry name" value="ABC_6TM_ABCC_D1"/>
    <property type="match status" value="1"/>
</dbReference>
<proteinExistence type="inferred from homology"/>
<dbReference type="CDD" id="cd03250">
    <property type="entry name" value="ABCC_MRP_domain1"/>
    <property type="match status" value="1"/>
</dbReference>
<feature type="transmembrane region" description="Helical" evidence="14">
    <location>
        <begin position="950"/>
        <end position="972"/>
    </location>
</feature>
<dbReference type="FunFam" id="1.20.1560.10:FF:000002">
    <property type="entry name" value="ABC transporter C family member 5"/>
    <property type="match status" value="1"/>
</dbReference>
<dbReference type="InterPro" id="IPR050173">
    <property type="entry name" value="ABC_transporter_C-like"/>
</dbReference>
<evidence type="ECO:0000256" key="9">
    <source>
        <dbReference type="ARBA" id="ARBA00022967"/>
    </source>
</evidence>
<feature type="domain" description="ABC transmembrane type-1" evidence="16">
    <location>
        <begin position="997"/>
        <end position="1236"/>
    </location>
</feature>
<dbReference type="SUPFAM" id="SSF52540">
    <property type="entry name" value="P-loop containing nucleoside triphosphate hydrolases"/>
    <property type="match status" value="2"/>
</dbReference>
<keyword evidence="4" id="KW-0813">Transport</keyword>